<evidence type="ECO:0000313" key="3">
    <source>
        <dbReference type="Proteomes" id="UP000318199"/>
    </source>
</evidence>
<dbReference type="AlphaFoldDB" id="A0A562ZHT4"/>
<proteinExistence type="predicted"/>
<evidence type="ECO:0000313" key="2">
    <source>
        <dbReference type="EMBL" id="TWO68073.1"/>
    </source>
</evidence>
<sequence length="196" mass="21496">MSNRIKIVVPDAGPINTLAAAGKLELLLAPSNTDVVMIESVVNEILVRAPELQAFFEQHAARIKRVATSVCVDDRDKAARGLPIGKGRGDLAIADFIMNFIDEAVGNAPALVIFEDKKLGRLRTLEQYSANTHFITTAAYLRKLEAEGIITSFDETWSEIVSKSHSSDPRLHREPNPQEIDAPAGSGSSVFRMRER</sequence>
<dbReference type="EMBL" id="VOBQ01000021">
    <property type="protein sequence ID" value="TWO68073.1"/>
    <property type="molecule type" value="Genomic_DNA"/>
</dbReference>
<feature type="region of interest" description="Disordered" evidence="1">
    <location>
        <begin position="164"/>
        <end position="196"/>
    </location>
</feature>
<evidence type="ECO:0000256" key="1">
    <source>
        <dbReference type="SAM" id="MobiDB-lite"/>
    </source>
</evidence>
<dbReference type="Proteomes" id="UP000318199">
    <property type="component" value="Unassembled WGS sequence"/>
</dbReference>
<dbReference type="OrthoDB" id="8397679at2"/>
<name>A0A562ZHT4_9BURK</name>
<keyword evidence="3" id="KW-1185">Reference proteome</keyword>
<accession>A0A562ZHT4</accession>
<evidence type="ECO:0008006" key="4">
    <source>
        <dbReference type="Google" id="ProtNLM"/>
    </source>
</evidence>
<reference evidence="2 3" key="1">
    <citation type="submission" date="2019-07" db="EMBL/GenBank/DDBJ databases">
        <title>Caenimonas sedimenti sp. nov., isolated from activated sludge.</title>
        <authorList>
            <person name="Xu J."/>
        </authorList>
    </citation>
    <scope>NUCLEOTIDE SEQUENCE [LARGE SCALE GENOMIC DNA]</scope>
    <source>
        <strain evidence="2 3">HX-9-20</strain>
    </source>
</reference>
<gene>
    <name evidence="2" type="ORF">FN976_24360</name>
</gene>
<organism evidence="2 3">
    <name type="scientific">Caenimonas sedimenti</name>
    <dbReference type="NCBI Taxonomy" id="2596921"/>
    <lineage>
        <taxon>Bacteria</taxon>
        <taxon>Pseudomonadati</taxon>
        <taxon>Pseudomonadota</taxon>
        <taxon>Betaproteobacteria</taxon>
        <taxon>Burkholderiales</taxon>
        <taxon>Comamonadaceae</taxon>
        <taxon>Caenimonas</taxon>
    </lineage>
</organism>
<protein>
    <recommendedName>
        <fullName evidence="4">DUF3368 domain-containing protein</fullName>
    </recommendedName>
</protein>
<feature type="compositionally biased region" description="Basic and acidic residues" evidence="1">
    <location>
        <begin position="165"/>
        <end position="176"/>
    </location>
</feature>
<comment type="caution">
    <text evidence="2">The sequence shown here is derived from an EMBL/GenBank/DDBJ whole genome shotgun (WGS) entry which is preliminary data.</text>
</comment>
<dbReference type="RefSeq" id="WP_145895806.1">
    <property type="nucleotide sequence ID" value="NZ_VOBQ01000021.1"/>
</dbReference>